<feature type="transmembrane region" description="Helical" evidence="7">
    <location>
        <begin position="240"/>
        <end position="263"/>
    </location>
</feature>
<dbReference type="GeneID" id="89970432"/>
<dbReference type="Pfam" id="PF01569">
    <property type="entry name" value="PAP2"/>
    <property type="match status" value="1"/>
</dbReference>
<evidence type="ECO:0000256" key="1">
    <source>
        <dbReference type="ARBA" id="ARBA00004141"/>
    </source>
</evidence>
<feature type="transmembrane region" description="Helical" evidence="7">
    <location>
        <begin position="102"/>
        <end position="123"/>
    </location>
</feature>
<dbReference type="SMART" id="SM00014">
    <property type="entry name" value="acidPPc"/>
    <property type="match status" value="1"/>
</dbReference>
<evidence type="ECO:0000256" key="7">
    <source>
        <dbReference type="SAM" id="Phobius"/>
    </source>
</evidence>
<feature type="transmembrane region" description="Helical" evidence="7">
    <location>
        <begin position="48"/>
        <end position="68"/>
    </location>
</feature>
<evidence type="ECO:0000256" key="6">
    <source>
        <dbReference type="SAM" id="MobiDB-lite"/>
    </source>
</evidence>
<dbReference type="GO" id="GO:0006644">
    <property type="term" value="P:phospholipid metabolic process"/>
    <property type="evidence" value="ECO:0007669"/>
    <property type="project" value="InterPro"/>
</dbReference>
<comment type="subcellular location">
    <subcellularLocation>
        <location evidence="1">Membrane</location>
        <topology evidence="1">Multi-pass membrane protein</topology>
    </subcellularLocation>
</comment>
<organism evidence="9 10">
    <name type="scientific">Exophiala bonariae</name>
    <dbReference type="NCBI Taxonomy" id="1690606"/>
    <lineage>
        <taxon>Eukaryota</taxon>
        <taxon>Fungi</taxon>
        <taxon>Dikarya</taxon>
        <taxon>Ascomycota</taxon>
        <taxon>Pezizomycotina</taxon>
        <taxon>Eurotiomycetes</taxon>
        <taxon>Chaetothyriomycetidae</taxon>
        <taxon>Chaetothyriales</taxon>
        <taxon>Herpotrichiellaceae</taxon>
        <taxon>Exophiala</taxon>
    </lineage>
</organism>
<dbReference type="Proteomes" id="UP001358417">
    <property type="component" value="Unassembled WGS sequence"/>
</dbReference>
<feature type="domain" description="Phosphatidic acid phosphatase type 2/haloperoxidase" evidence="8">
    <location>
        <begin position="134"/>
        <end position="285"/>
    </location>
</feature>
<evidence type="ECO:0000313" key="9">
    <source>
        <dbReference type="EMBL" id="KAK5053246.1"/>
    </source>
</evidence>
<proteinExistence type="inferred from homology"/>
<keyword evidence="10" id="KW-1185">Reference proteome</keyword>
<keyword evidence="5 7" id="KW-0472">Membrane</keyword>
<dbReference type="InterPro" id="IPR000326">
    <property type="entry name" value="PAP2/HPO"/>
</dbReference>
<evidence type="ECO:0000259" key="8">
    <source>
        <dbReference type="SMART" id="SM00014"/>
    </source>
</evidence>
<evidence type="ECO:0000256" key="4">
    <source>
        <dbReference type="ARBA" id="ARBA00022989"/>
    </source>
</evidence>
<dbReference type="PANTHER" id="PTHR10165">
    <property type="entry name" value="LIPID PHOSPHATE PHOSPHATASE"/>
    <property type="match status" value="1"/>
</dbReference>
<dbReference type="RefSeq" id="XP_064706688.1">
    <property type="nucleotide sequence ID" value="XM_064845834.1"/>
</dbReference>
<dbReference type="GO" id="GO:0046839">
    <property type="term" value="P:phospholipid dephosphorylation"/>
    <property type="evidence" value="ECO:0007669"/>
    <property type="project" value="TreeGrafter"/>
</dbReference>
<feature type="region of interest" description="Disordered" evidence="6">
    <location>
        <begin position="335"/>
        <end position="372"/>
    </location>
</feature>
<evidence type="ECO:0000313" key="10">
    <source>
        <dbReference type="Proteomes" id="UP001358417"/>
    </source>
</evidence>
<sequence length="372" mass="40577">MDKESRNLQNVPATSSSPSRFHAIKSMKPDRGTLPRFWRNLKFCFLDSWFDVLCIIAVTGVAGAVWIVEARPARLFPLFAPDGTTYAPEISYPYQKNIFSSLTAGLICGLIPVGVILVAQIWLKSFADLSSGILGLLYSLSTGTCFQVILKKSIGGLRPHFLAVCEPVIPEDVVGVGFNGILYSVDQVCTGDRARINNALQSFPSGHSEIAFAGLGYLTIYLFAHLRIPDGTRTQRTGFWRMIIVLLPLLLATYIACTLVLGYHHHATDCFFGALIGIVTASLGYRSAYRSLFNGATNWKPRLGRRMKREVERQGAGDLAAGELADEEAALGIRGRAADSPAGREDSSGAVKRGVQRDQSATETLHGNDRHV</sequence>
<feature type="transmembrane region" description="Helical" evidence="7">
    <location>
        <begin position="210"/>
        <end position="228"/>
    </location>
</feature>
<gene>
    <name evidence="9" type="ORF">LTR84_002220</name>
</gene>
<feature type="region of interest" description="Disordered" evidence="6">
    <location>
        <begin position="1"/>
        <end position="20"/>
    </location>
</feature>
<feature type="transmembrane region" description="Helical" evidence="7">
    <location>
        <begin position="270"/>
        <end position="288"/>
    </location>
</feature>
<name>A0AAV9NAT8_9EURO</name>
<comment type="similarity">
    <text evidence="2">Belongs to the PA-phosphatase related phosphoesterase family.</text>
</comment>
<dbReference type="Gene3D" id="1.20.144.10">
    <property type="entry name" value="Phosphatidic acid phosphatase type 2/haloperoxidase"/>
    <property type="match status" value="1"/>
</dbReference>
<dbReference type="EMBL" id="JAVRRD010000012">
    <property type="protein sequence ID" value="KAK5053246.1"/>
    <property type="molecule type" value="Genomic_DNA"/>
</dbReference>
<keyword evidence="4 7" id="KW-1133">Transmembrane helix</keyword>
<dbReference type="SUPFAM" id="SSF48317">
    <property type="entry name" value="Acid phosphatase/Vanadium-dependent haloperoxidase"/>
    <property type="match status" value="1"/>
</dbReference>
<dbReference type="InterPro" id="IPR043216">
    <property type="entry name" value="PAP-like"/>
</dbReference>
<dbReference type="GO" id="GO:0016020">
    <property type="term" value="C:membrane"/>
    <property type="evidence" value="ECO:0007669"/>
    <property type="project" value="UniProtKB-SubCell"/>
</dbReference>
<dbReference type="GO" id="GO:0008195">
    <property type="term" value="F:phosphatidate phosphatase activity"/>
    <property type="evidence" value="ECO:0007669"/>
    <property type="project" value="TreeGrafter"/>
</dbReference>
<dbReference type="CDD" id="cd03390">
    <property type="entry name" value="PAP2_containing_1_like"/>
    <property type="match status" value="1"/>
</dbReference>
<protein>
    <recommendedName>
        <fullName evidence="8">Phosphatidic acid phosphatase type 2/haloperoxidase domain-containing protein</fullName>
    </recommendedName>
</protein>
<comment type="caution">
    <text evidence="9">The sequence shown here is derived from an EMBL/GenBank/DDBJ whole genome shotgun (WGS) entry which is preliminary data.</text>
</comment>
<accession>A0AAV9NAT8</accession>
<dbReference type="AlphaFoldDB" id="A0AAV9NAT8"/>
<feature type="transmembrane region" description="Helical" evidence="7">
    <location>
        <begin position="129"/>
        <end position="150"/>
    </location>
</feature>
<evidence type="ECO:0000256" key="5">
    <source>
        <dbReference type="ARBA" id="ARBA00023136"/>
    </source>
</evidence>
<dbReference type="PANTHER" id="PTHR10165:SF84">
    <property type="entry name" value="PHOSPHATIDIC ACID PHOSPHATASE BETA"/>
    <property type="match status" value="1"/>
</dbReference>
<feature type="compositionally biased region" description="Polar residues" evidence="6">
    <location>
        <begin position="7"/>
        <end position="19"/>
    </location>
</feature>
<reference evidence="9 10" key="1">
    <citation type="submission" date="2023-08" db="EMBL/GenBank/DDBJ databases">
        <title>Black Yeasts Isolated from many extreme environments.</title>
        <authorList>
            <person name="Coleine C."/>
            <person name="Stajich J.E."/>
            <person name="Selbmann L."/>
        </authorList>
    </citation>
    <scope>NUCLEOTIDE SEQUENCE [LARGE SCALE GENOMIC DNA]</scope>
    <source>
        <strain evidence="9 10">CCFEE 5792</strain>
    </source>
</reference>
<keyword evidence="3 7" id="KW-0812">Transmembrane</keyword>
<evidence type="ECO:0000256" key="3">
    <source>
        <dbReference type="ARBA" id="ARBA00022692"/>
    </source>
</evidence>
<dbReference type="InterPro" id="IPR036938">
    <property type="entry name" value="PAP2/HPO_sf"/>
</dbReference>
<evidence type="ECO:0000256" key="2">
    <source>
        <dbReference type="ARBA" id="ARBA00008816"/>
    </source>
</evidence>